<reference evidence="3" key="1">
    <citation type="submission" date="2018-04" db="EMBL/GenBank/DDBJ databases">
        <authorList>
            <person name="Liu S."/>
            <person name="Wang Z."/>
            <person name="Li J."/>
        </authorList>
    </citation>
    <scope>NUCLEOTIDE SEQUENCE [LARGE SCALE GENOMIC DNA]</scope>
    <source>
        <strain evidence="3">S1194</strain>
    </source>
</reference>
<dbReference type="PANTHER" id="PTHR11559">
    <property type="entry name" value="CARBOXYLESTERASE"/>
    <property type="match status" value="1"/>
</dbReference>
<accession>A0A2U1T3T3</accession>
<dbReference type="Proteomes" id="UP000244978">
    <property type="component" value="Unassembled WGS sequence"/>
</dbReference>
<comment type="caution">
    <text evidence="2">The sequence shown here is derived from an EMBL/GenBank/DDBJ whole genome shotgun (WGS) entry which is preliminary data.</text>
</comment>
<protein>
    <submittedName>
        <fullName evidence="2">Carboxylesterase</fullName>
    </submittedName>
</protein>
<dbReference type="AlphaFoldDB" id="A0A2U1T3T3"/>
<name>A0A2U1T3T3_9MICO</name>
<evidence type="ECO:0000259" key="1">
    <source>
        <dbReference type="Pfam" id="PF00135"/>
    </source>
</evidence>
<dbReference type="Gene3D" id="3.40.50.1820">
    <property type="entry name" value="alpha/beta hydrolase"/>
    <property type="match status" value="1"/>
</dbReference>
<dbReference type="EMBL" id="QEEX01000001">
    <property type="protein sequence ID" value="PWB98529.1"/>
    <property type="molecule type" value="Genomic_DNA"/>
</dbReference>
<dbReference type="Pfam" id="PF00135">
    <property type="entry name" value="COesterase"/>
    <property type="match status" value="1"/>
</dbReference>
<dbReference type="SUPFAM" id="SSF53474">
    <property type="entry name" value="alpha/beta-Hydrolases"/>
    <property type="match status" value="1"/>
</dbReference>
<evidence type="ECO:0000313" key="3">
    <source>
        <dbReference type="Proteomes" id="UP000244978"/>
    </source>
</evidence>
<proteinExistence type="predicted"/>
<organism evidence="2 3">
    <name type="scientific">Homoserinimonas hongtaonis</name>
    <dbReference type="NCBI Taxonomy" id="2079791"/>
    <lineage>
        <taxon>Bacteria</taxon>
        <taxon>Bacillati</taxon>
        <taxon>Actinomycetota</taxon>
        <taxon>Actinomycetes</taxon>
        <taxon>Micrococcales</taxon>
        <taxon>Microbacteriaceae</taxon>
        <taxon>Homoserinimonas</taxon>
    </lineage>
</organism>
<dbReference type="InterPro" id="IPR002018">
    <property type="entry name" value="CarbesteraseB"/>
</dbReference>
<evidence type="ECO:0000313" key="2">
    <source>
        <dbReference type="EMBL" id="PWB98529.1"/>
    </source>
</evidence>
<feature type="domain" description="Carboxylesterase type B" evidence="1">
    <location>
        <begin position="30"/>
        <end position="315"/>
    </location>
</feature>
<sequence>MSMPSLAQPTFAPPCGPVVGWVDVDVARATGIPYAHADRFEAPVAATDWTEPHDATTWSPSCPQQPVPFLAEVLGSTAATIPPNEHCQNLSVTMPLDLAPDERVPVMVWIHGGSYSSGAGDVPIMDPRALVRDHRVVVVTVTYRLATFGFVGGIDGRPANLGLLDQIEAFRWVKRNIAAFGGDPERVTAFGQSAGADAIAHIMATPDAASLFSRAIIQSPPLGLARGRAKMAAAMAEATSSFTPEMTAADIVAKQPDIVAAGTGFGLVSSMPYGIQYGHDPLPSEEGVNDAWSAVANDIDVLIGSTAEEARLFTPRLEGLQKWISLRGVGPAIHRLVVSALTKSMYTRAISDFAKRYALAGGTIHSYAISWSAPGNQYGSAHTIDLPLLFGDEQSWKAATLLTGATWPEIDAHARTVRALWSSFAHGERLPDSGSIPGVLTYRKA</sequence>
<dbReference type="InterPro" id="IPR050309">
    <property type="entry name" value="Type-B_Carboxylest/Lipase"/>
</dbReference>
<keyword evidence="3" id="KW-1185">Reference proteome</keyword>
<dbReference type="RefSeq" id="WP_108998219.1">
    <property type="nucleotide sequence ID" value="NZ_QEEX01000001.1"/>
</dbReference>
<gene>
    <name evidence="2" type="ORF">DF220_08785</name>
</gene>
<dbReference type="InterPro" id="IPR029058">
    <property type="entry name" value="AB_hydrolase_fold"/>
</dbReference>